<feature type="chain" id="PRO_5009139003" description="Cytochrome c domain-containing protein" evidence="5">
    <location>
        <begin position="22"/>
        <end position="107"/>
    </location>
</feature>
<evidence type="ECO:0000256" key="2">
    <source>
        <dbReference type="ARBA" id="ARBA00022723"/>
    </source>
</evidence>
<accession>A0A1E3W4A7</accession>
<name>A0A1E3W4A7_9HYPH</name>
<evidence type="ECO:0000256" key="5">
    <source>
        <dbReference type="SAM" id="SignalP"/>
    </source>
</evidence>
<comment type="caution">
    <text evidence="7">The sequence shown here is derived from an EMBL/GenBank/DDBJ whole genome shotgun (WGS) entry which is preliminary data.</text>
</comment>
<keyword evidence="3 4" id="KW-0408">Iron</keyword>
<gene>
    <name evidence="7" type="ORF">AUC68_15110</name>
</gene>
<evidence type="ECO:0000256" key="4">
    <source>
        <dbReference type="PROSITE-ProRule" id="PRU00433"/>
    </source>
</evidence>
<dbReference type="Gene3D" id="1.10.760.10">
    <property type="entry name" value="Cytochrome c-like domain"/>
    <property type="match status" value="1"/>
</dbReference>
<keyword evidence="8" id="KW-1185">Reference proteome</keyword>
<dbReference type="EMBL" id="LPWG01000005">
    <property type="protein sequence ID" value="ODS00570.1"/>
    <property type="molecule type" value="Genomic_DNA"/>
</dbReference>
<evidence type="ECO:0000259" key="6">
    <source>
        <dbReference type="PROSITE" id="PS51007"/>
    </source>
</evidence>
<keyword evidence="5" id="KW-0732">Signal</keyword>
<evidence type="ECO:0000256" key="3">
    <source>
        <dbReference type="ARBA" id="ARBA00023004"/>
    </source>
</evidence>
<organism evidence="7 8">
    <name type="scientific">Methyloceanibacter methanicus</name>
    <dbReference type="NCBI Taxonomy" id="1774968"/>
    <lineage>
        <taxon>Bacteria</taxon>
        <taxon>Pseudomonadati</taxon>
        <taxon>Pseudomonadota</taxon>
        <taxon>Alphaproteobacteria</taxon>
        <taxon>Hyphomicrobiales</taxon>
        <taxon>Hyphomicrobiaceae</taxon>
        <taxon>Methyloceanibacter</taxon>
    </lineage>
</organism>
<dbReference type="InterPro" id="IPR009056">
    <property type="entry name" value="Cyt_c-like_dom"/>
</dbReference>
<dbReference type="GO" id="GO:0046872">
    <property type="term" value="F:metal ion binding"/>
    <property type="evidence" value="ECO:0007669"/>
    <property type="project" value="UniProtKB-KW"/>
</dbReference>
<dbReference type="GO" id="GO:0009055">
    <property type="term" value="F:electron transfer activity"/>
    <property type="evidence" value="ECO:0007669"/>
    <property type="project" value="InterPro"/>
</dbReference>
<dbReference type="PROSITE" id="PS51007">
    <property type="entry name" value="CYTC"/>
    <property type="match status" value="1"/>
</dbReference>
<feature type="domain" description="Cytochrome c" evidence="6">
    <location>
        <begin position="24"/>
        <end position="104"/>
    </location>
</feature>
<evidence type="ECO:0000256" key="1">
    <source>
        <dbReference type="ARBA" id="ARBA00022617"/>
    </source>
</evidence>
<reference evidence="7 8" key="1">
    <citation type="journal article" date="2016" name="Environ. Microbiol.">
        <title>New Methyloceanibacter diversity from North Sea sediments includes methanotroph containing solely the soluble methane monooxygenase.</title>
        <authorList>
            <person name="Vekeman B."/>
            <person name="Kerckhof F.M."/>
            <person name="Cremers G."/>
            <person name="de Vos P."/>
            <person name="Vandamme P."/>
            <person name="Boon N."/>
            <person name="Op den Camp H.J."/>
            <person name="Heylen K."/>
        </authorList>
    </citation>
    <scope>NUCLEOTIDE SEQUENCE [LARGE SCALE GENOMIC DNA]</scope>
    <source>
        <strain evidence="7 8">R-67174</strain>
    </source>
</reference>
<feature type="signal peptide" evidence="5">
    <location>
        <begin position="1"/>
        <end position="21"/>
    </location>
</feature>
<dbReference type="AlphaFoldDB" id="A0A1E3W4A7"/>
<evidence type="ECO:0000313" key="8">
    <source>
        <dbReference type="Proteomes" id="UP000094501"/>
    </source>
</evidence>
<protein>
    <recommendedName>
        <fullName evidence="6">Cytochrome c domain-containing protein</fullName>
    </recommendedName>
</protein>
<proteinExistence type="predicted"/>
<dbReference type="OrthoDB" id="7873796at2"/>
<sequence length="107" mass="11351">MKAMMVLVAAMAAGVTPGAKAQEANVAAGRAFAVEVCAGCHAVLPGEDLSSTIGATPFQEVAETPGMTEYALSVWFQSSHPTMPNIILEQDDMRNVIAYIRSLDRRP</sequence>
<dbReference type="STRING" id="1774968.AUC68_15110"/>
<dbReference type="InterPro" id="IPR036909">
    <property type="entry name" value="Cyt_c-like_dom_sf"/>
</dbReference>
<dbReference type="SUPFAM" id="SSF46626">
    <property type="entry name" value="Cytochrome c"/>
    <property type="match status" value="1"/>
</dbReference>
<dbReference type="RefSeq" id="WP_083240387.1">
    <property type="nucleotide sequence ID" value="NZ_LPWG01000005.1"/>
</dbReference>
<dbReference type="Proteomes" id="UP000094501">
    <property type="component" value="Unassembled WGS sequence"/>
</dbReference>
<dbReference type="GO" id="GO:0020037">
    <property type="term" value="F:heme binding"/>
    <property type="evidence" value="ECO:0007669"/>
    <property type="project" value="InterPro"/>
</dbReference>
<keyword evidence="2 4" id="KW-0479">Metal-binding</keyword>
<keyword evidence="1 4" id="KW-0349">Heme</keyword>
<evidence type="ECO:0000313" key="7">
    <source>
        <dbReference type="EMBL" id="ODS00570.1"/>
    </source>
</evidence>
<dbReference type="Pfam" id="PF00034">
    <property type="entry name" value="Cytochrom_C"/>
    <property type="match status" value="1"/>
</dbReference>